<gene>
    <name evidence="6" type="ORF">KP509_13G001900</name>
</gene>
<protein>
    <recommendedName>
        <fullName evidence="3 5">glucose-6-phosphate 1-epimerase</fullName>
        <ecNumber evidence="3 5">5.1.3.15</ecNumber>
    </recommendedName>
</protein>
<dbReference type="CDD" id="cd09020">
    <property type="entry name" value="D-hex-6-P-epi_like"/>
    <property type="match status" value="1"/>
</dbReference>
<keyword evidence="7" id="KW-1185">Reference proteome</keyword>
<proteinExistence type="inferred from homology"/>
<dbReference type="EC" id="5.1.3.15" evidence="3 5"/>
<evidence type="ECO:0000256" key="1">
    <source>
        <dbReference type="ARBA" id="ARBA00001096"/>
    </source>
</evidence>
<dbReference type="GO" id="GO:0030246">
    <property type="term" value="F:carbohydrate binding"/>
    <property type="evidence" value="ECO:0007669"/>
    <property type="project" value="UniProtKB-UniRule"/>
</dbReference>
<evidence type="ECO:0000256" key="3">
    <source>
        <dbReference type="ARBA" id="ARBA00012083"/>
    </source>
</evidence>
<dbReference type="Pfam" id="PF01263">
    <property type="entry name" value="Aldose_epim"/>
    <property type="match status" value="1"/>
</dbReference>
<dbReference type="GO" id="GO:0047938">
    <property type="term" value="F:glucose-6-phosphate 1-epimerase activity"/>
    <property type="evidence" value="ECO:0007669"/>
    <property type="project" value="UniProtKB-UniRule"/>
</dbReference>
<dbReference type="Proteomes" id="UP000825935">
    <property type="component" value="Chromosome 13"/>
</dbReference>
<dbReference type="GO" id="GO:0005737">
    <property type="term" value="C:cytoplasm"/>
    <property type="evidence" value="ECO:0007669"/>
    <property type="project" value="TreeGrafter"/>
</dbReference>
<dbReference type="AlphaFoldDB" id="A0A8T2TAS7"/>
<evidence type="ECO:0000313" key="7">
    <source>
        <dbReference type="Proteomes" id="UP000825935"/>
    </source>
</evidence>
<dbReference type="InterPro" id="IPR025532">
    <property type="entry name" value="G6P_1-epimerase"/>
</dbReference>
<evidence type="ECO:0000256" key="5">
    <source>
        <dbReference type="PIRNR" id="PIRNR016020"/>
    </source>
</evidence>
<evidence type="ECO:0000313" key="6">
    <source>
        <dbReference type="EMBL" id="KAH7420321.1"/>
    </source>
</evidence>
<dbReference type="OrthoDB" id="1659429at2759"/>
<reference evidence="6" key="1">
    <citation type="submission" date="2021-08" db="EMBL/GenBank/DDBJ databases">
        <title>WGS assembly of Ceratopteris richardii.</title>
        <authorList>
            <person name="Marchant D.B."/>
            <person name="Chen G."/>
            <person name="Jenkins J."/>
            <person name="Shu S."/>
            <person name="Leebens-Mack J."/>
            <person name="Grimwood J."/>
            <person name="Schmutz J."/>
            <person name="Soltis P."/>
            <person name="Soltis D."/>
            <person name="Chen Z.-H."/>
        </authorList>
    </citation>
    <scope>NUCLEOTIDE SEQUENCE</scope>
    <source>
        <strain evidence="6">Whitten #5841</strain>
        <tissue evidence="6">Leaf</tissue>
    </source>
</reference>
<accession>A0A8T2TAS7</accession>
<dbReference type="EMBL" id="CM035418">
    <property type="protein sequence ID" value="KAH7420321.1"/>
    <property type="molecule type" value="Genomic_DNA"/>
</dbReference>
<evidence type="ECO:0000256" key="2">
    <source>
        <dbReference type="ARBA" id="ARBA00005866"/>
    </source>
</evidence>
<comment type="catalytic activity">
    <reaction evidence="1">
        <text>alpha-D-glucose 6-phosphate = beta-D-glucose 6-phosphate</text>
        <dbReference type="Rhea" id="RHEA:16249"/>
        <dbReference type="ChEBI" id="CHEBI:58225"/>
        <dbReference type="ChEBI" id="CHEBI:58247"/>
        <dbReference type="EC" id="5.1.3.15"/>
    </reaction>
</comment>
<dbReference type="InterPro" id="IPR008183">
    <property type="entry name" value="Aldose_1/G6P_1-epimerase"/>
</dbReference>
<dbReference type="InterPro" id="IPR014718">
    <property type="entry name" value="GH-type_carb-bd"/>
</dbReference>
<dbReference type="GO" id="GO:0005975">
    <property type="term" value="P:carbohydrate metabolic process"/>
    <property type="evidence" value="ECO:0007669"/>
    <property type="project" value="InterPro"/>
</dbReference>
<dbReference type="EMBL" id="CM035418">
    <property type="protein sequence ID" value="KAH7420319.1"/>
    <property type="molecule type" value="Genomic_DNA"/>
</dbReference>
<dbReference type="PANTHER" id="PTHR11122">
    <property type="entry name" value="APOSPORY-ASSOCIATED PROTEIN C-RELATED"/>
    <property type="match status" value="1"/>
</dbReference>
<dbReference type="OMA" id="YECRLRI"/>
<name>A0A8T2TAS7_CERRI</name>
<organism evidence="6 7">
    <name type="scientific">Ceratopteris richardii</name>
    <name type="common">Triangle waterfern</name>
    <dbReference type="NCBI Taxonomy" id="49495"/>
    <lineage>
        <taxon>Eukaryota</taxon>
        <taxon>Viridiplantae</taxon>
        <taxon>Streptophyta</taxon>
        <taxon>Embryophyta</taxon>
        <taxon>Tracheophyta</taxon>
        <taxon>Polypodiopsida</taxon>
        <taxon>Polypodiidae</taxon>
        <taxon>Polypodiales</taxon>
        <taxon>Pteridineae</taxon>
        <taxon>Pteridaceae</taxon>
        <taxon>Parkerioideae</taxon>
        <taxon>Ceratopteris</taxon>
    </lineage>
</organism>
<evidence type="ECO:0000256" key="4">
    <source>
        <dbReference type="ARBA" id="ARBA00023235"/>
    </source>
</evidence>
<dbReference type="PANTHER" id="PTHR11122:SF13">
    <property type="entry name" value="GLUCOSE-6-PHOSPHATE 1-EPIMERASE"/>
    <property type="match status" value="1"/>
</dbReference>
<sequence length="300" mass="33779">MTVDIVRDAAGMENVVLREPHGGSSVVIHLYGGQVTSWKTAHGEELLFSSSKATLKPSKAVRGGILICFPQFSDLGHLEPNGFARNRLWTIDSSPPPPPVNGMNTYVDLILNPSNQDLKIWPHKFEFRLRVALGLSSLSLTARVKNTDQKPFTFSFALDTHFLISDISEVRVEGLETSDYIDNLQNRTRFTEQGNALTFDGEVDRVYLTTPRKIAIIDHERKRTFELKKEGLPDAVVWNPWDKRCRAIPDLGDEDYQRMVCIDAAAIERSISLKSGEEWRGRQEILAVSSSYFSGHLDPH</sequence>
<dbReference type="Gene3D" id="2.70.98.10">
    <property type="match status" value="1"/>
</dbReference>
<comment type="caution">
    <text evidence="6">The sequence shown here is derived from an EMBL/GenBank/DDBJ whole genome shotgun (WGS) entry which is preliminary data.</text>
</comment>
<comment type="similarity">
    <text evidence="2 5">Belongs to the glucose-6-phosphate 1-epimerase family.</text>
</comment>
<dbReference type="PIRSF" id="PIRSF016020">
    <property type="entry name" value="PHexose_mutarotase"/>
    <property type="match status" value="1"/>
</dbReference>
<dbReference type="SUPFAM" id="SSF74650">
    <property type="entry name" value="Galactose mutarotase-like"/>
    <property type="match status" value="1"/>
</dbReference>
<keyword evidence="4 5" id="KW-0413">Isomerase</keyword>
<dbReference type="InterPro" id="IPR011013">
    <property type="entry name" value="Gal_mutarotase_sf_dom"/>
</dbReference>